<reference evidence="1" key="1">
    <citation type="submission" date="2023-10" db="EMBL/GenBank/DDBJ databases">
        <title>The genome sequence of Streptomyces violaceoruber CGMCC 4.1801.</title>
        <authorList>
            <person name="Mo P."/>
        </authorList>
    </citation>
    <scope>NUCLEOTIDE SEQUENCE</scope>
    <source>
        <strain evidence="1">CGMCC 4.1801</strain>
    </source>
</reference>
<gene>
    <name evidence="1" type="ORF">R2E43_00290</name>
</gene>
<organism evidence="1 2">
    <name type="scientific">Streptomyces violaceoruber</name>
    <dbReference type="NCBI Taxonomy" id="1935"/>
    <lineage>
        <taxon>Bacteria</taxon>
        <taxon>Bacillati</taxon>
        <taxon>Actinomycetota</taxon>
        <taxon>Actinomycetes</taxon>
        <taxon>Kitasatosporales</taxon>
        <taxon>Streptomycetaceae</taxon>
        <taxon>Streptomyces</taxon>
        <taxon>Streptomyces violaceoruber group</taxon>
    </lineage>
</organism>
<dbReference type="EMBL" id="CP137734">
    <property type="protein sequence ID" value="WOY95961.1"/>
    <property type="molecule type" value="Genomic_DNA"/>
</dbReference>
<sequence>MLIGELSQRTGTPTRLLRYYEDQGLIRPHRRPGGFREYAEADVRTVRCIRTLLAAGIGTLTIAELLPFLLGDARIEESGCPELLPELYQVHRRVSDAIANLLAARDVLDSVIAAARSLN</sequence>
<dbReference type="Proteomes" id="UP001303608">
    <property type="component" value="Chromosome"/>
</dbReference>
<keyword evidence="2" id="KW-1185">Reference proteome</keyword>
<protein>
    <submittedName>
        <fullName evidence="1">MerR family transcriptional regulator</fullName>
    </submittedName>
</protein>
<name>A0ACD4WFP3_STRVN</name>
<proteinExistence type="predicted"/>
<evidence type="ECO:0000313" key="2">
    <source>
        <dbReference type="Proteomes" id="UP001303608"/>
    </source>
</evidence>
<evidence type="ECO:0000313" key="1">
    <source>
        <dbReference type="EMBL" id="WOY95961.1"/>
    </source>
</evidence>
<accession>A0ACD4WFP3</accession>